<keyword evidence="2" id="KW-1185">Reference proteome</keyword>
<dbReference type="Proteomes" id="UP001601992">
    <property type="component" value="Unassembled WGS sequence"/>
</dbReference>
<reference evidence="1 2" key="1">
    <citation type="submission" date="2024-10" db="EMBL/GenBank/DDBJ databases">
        <title>The Natural Products Discovery Center: Release of the First 8490 Sequenced Strains for Exploring Actinobacteria Biosynthetic Diversity.</title>
        <authorList>
            <person name="Kalkreuter E."/>
            <person name="Kautsar S.A."/>
            <person name="Yang D."/>
            <person name="Bader C.D."/>
            <person name="Teijaro C.N."/>
            <person name="Fluegel L."/>
            <person name="Davis C.M."/>
            <person name="Simpson J.R."/>
            <person name="Lauterbach L."/>
            <person name="Steele A.D."/>
            <person name="Gui C."/>
            <person name="Meng S."/>
            <person name="Li G."/>
            <person name="Viehrig K."/>
            <person name="Ye F."/>
            <person name="Su P."/>
            <person name="Kiefer A.F."/>
            <person name="Nichols A."/>
            <person name="Cepeda A.J."/>
            <person name="Yan W."/>
            <person name="Fan B."/>
            <person name="Jiang Y."/>
            <person name="Adhikari A."/>
            <person name="Zheng C.-J."/>
            <person name="Schuster L."/>
            <person name="Cowan T.M."/>
            <person name="Smanski M.J."/>
            <person name="Chevrette M.G."/>
            <person name="De Carvalho L.P.S."/>
            <person name="Shen B."/>
        </authorList>
    </citation>
    <scope>NUCLEOTIDE SEQUENCE [LARGE SCALE GENOMIC DNA]</scope>
    <source>
        <strain evidence="1 2">NPDC002593</strain>
    </source>
</reference>
<proteinExistence type="predicted"/>
<name>A0ABW6S2R9_9NOCA</name>
<evidence type="ECO:0000313" key="2">
    <source>
        <dbReference type="Proteomes" id="UP001601992"/>
    </source>
</evidence>
<sequence>MSTIVIEDLPEPAARVLRRRAQAAGVSTAAYIRVALTELASTRIPLDDVVEFLHAELPDPPVAEIDSEAMELMRDLPEEAARVFTRRAGAAGIALSTYLRQELTTLGRRTTIDDVILEFREAQDHDPNLLLDMDAVIAAARYARAE</sequence>
<dbReference type="InterPro" id="IPR010985">
    <property type="entry name" value="Ribbon_hlx_hlx"/>
</dbReference>
<evidence type="ECO:0000313" key="1">
    <source>
        <dbReference type="EMBL" id="MFF3570598.1"/>
    </source>
</evidence>
<evidence type="ECO:0008006" key="3">
    <source>
        <dbReference type="Google" id="ProtNLM"/>
    </source>
</evidence>
<gene>
    <name evidence="1" type="ORF">ACFYXQ_22715</name>
</gene>
<organism evidence="1 2">
    <name type="scientific">Nocardia jiangxiensis</name>
    <dbReference type="NCBI Taxonomy" id="282685"/>
    <lineage>
        <taxon>Bacteria</taxon>
        <taxon>Bacillati</taxon>
        <taxon>Actinomycetota</taxon>
        <taxon>Actinomycetes</taxon>
        <taxon>Mycobacteriales</taxon>
        <taxon>Nocardiaceae</taxon>
        <taxon>Nocardia</taxon>
    </lineage>
</organism>
<dbReference type="SUPFAM" id="SSF47598">
    <property type="entry name" value="Ribbon-helix-helix"/>
    <property type="match status" value="1"/>
</dbReference>
<protein>
    <recommendedName>
        <fullName evidence="3">Ribbon-helix-helix protein, copG family</fullName>
    </recommendedName>
</protein>
<dbReference type="EMBL" id="JBIAQY010000007">
    <property type="protein sequence ID" value="MFF3570598.1"/>
    <property type="molecule type" value="Genomic_DNA"/>
</dbReference>
<dbReference type="RefSeq" id="WP_387404842.1">
    <property type="nucleotide sequence ID" value="NZ_JBIAQY010000007.1"/>
</dbReference>
<accession>A0ABW6S2R9</accession>
<comment type="caution">
    <text evidence="1">The sequence shown here is derived from an EMBL/GenBank/DDBJ whole genome shotgun (WGS) entry which is preliminary data.</text>
</comment>